<sequence>MSRSTLWCSFIVEFWDTLYNMDETGVQTSSNKPTRVLTRLGKKQVGFIASTERGRTTTAYLRTATTQNAVGGFEKTGLWPPNRYIFDDAEFLAATTMENLPCVKDSNHLVINSNNTNC</sequence>
<accession>A0AAU9TNR6</accession>
<name>A0AAU9TNR6_EUPED</name>
<protein>
    <recommendedName>
        <fullName evidence="3">Transposase</fullName>
    </recommendedName>
</protein>
<dbReference type="AlphaFoldDB" id="A0AAU9TNR6"/>
<evidence type="ECO:0000313" key="2">
    <source>
        <dbReference type="Proteomes" id="UP001153954"/>
    </source>
</evidence>
<gene>
    <name evidence="1" type="ORF">EEDITHA_LOCUS4518</name>
</gene>
<organism evidence="1 2">
    <name type="scientific">Euphydryas editha</name>
    <name type="common">Edith's checkerspot</name>
    <dbReference type="NCBI Taxonomy" id="104508"/>
    <lineage>
        <taxon>Eukaryota</taxon>
        <taxon>Metazoa</taxon>
        <taxon>Ecdysozoa</taxon>
        <taxon>Arthropoda</taxon>
        <taxon>Hexapoda</taxon>
        <taxon>Insecta</taxon>
        <taxon>Pterygota</taxon>
        <taxon>Neoptera</taxon>
        <taxon>Endopterygota</taxon>
        <taxon>Lepidoptera</taxon>
        <taxon>Glossata</taxon>
        <taxon>Ditrysia</taxon>
        <taxon>Papilionoidea</taxon>
        <taxon>Nymphalidae</taxon>
        <taxon>Nymphalinae</taxon>
        <taxon>Euphydryas</taxon>
    </lineage>
</organism>
<dbReference type="Proteomes" id="UP001153954">
    <property type="component" value="Unassembled WGS sequence"/>
</dbReference>
<reference evidence="1" key="1">
    <citation type="submission" date="2022-03" db="EMBL/GenBank/DDBJ databases">
        <authorList>
            <person name="Tunstrom K."/>
        </authorList>
    </citation>
    <scope>NUCLEOTIDE SEQUENCE</scope>
</reference>
<dbReference type="EMBL" id="CAKOGL010000007">
    <property type="protein sequence ID" value="CAH2088349.1"/>
    <property type="molecule type" value="Genomic_DNA"/>
</dbReference>
<keyword evidence="2" id="KW-1185">Reference proteome</keyword>
<proteinExistence type="predicted"/>
<evidence type="ECO:0000313" key="1">
    <source>
        <dbReference type="EMBL" id="CAH2088349.1"/>
    </source>
</evidence>
<comment type="caution">
    <text evidence="1">The sequence shown here is derived from an EMBL/GenBank/DDBJ whole genome shotgun (WGS) entry which is preliminary data.</text>
</comment>
<evidence type="ECO:0008006" key="3">
    <source>
        <dbReference type="Google" id="ProtNLM"/>
    </source>
</evidence>